<dbReference type="PROSITE" id="PS51257">
    <property type="entry name" value="PROKAR_LIPOPROTEIN"/>
    <property type="match status" value="1"/>
</dbReference>
<dbReference type="RefSeq" id="WP_094412430.1">
    <property type="nucleotide sequence ID" value="NZ_NOXV01000167.1"/>
</dbReference>
<evidence type="ECO:0000313" key="2">
    <source>
        <dbReference type="Proteomes" id="UP000216605"/>
    </source>
</evidence>
<proteinExistence type="predicted"/>
<comment type="caution">
    <text evidence="1">The sequence shown here is derived from an EMBL/GenBank/DDBJ whole genome shotgun (WGS) entry which is preliminary data.</text>
</comment>
<keyword evidence="2" id="KW-1185">Reference proteome</keyword>
<accession>A0A255ZSG5</accession>
<gene>
    <name evidence="1" type="ORF">CHU92_02915</name>
</gene>
<protein>
    <recommendedName>
        <fullName evidence="3">Lipoprotein</fullName>
    </recommendedName>
</protein>
<organism evidence="1 2">
    <name type="scientific">Flavobacterium cyanobacteriorum</name>
    <dbReference type="NCBI Taxonomy" id="2022802"/>
    <lineage>
        <taxon>Bacteria</taxon>
        <taxon>Pseudomonadati</taxon>
        <taxon>Bacteroidota</taxon>
        <taxon>Flavobacteriia</taxon>
        <taxon>Flavobacteriales</taxon>
        <taxon>Flavobacteriaceae</taxon>
        <taxon>Flavobacterium</taxon>
    </lineage>
</organism>
<sequence>MKKVIILIIAVAVMAGCREDVTEKTKEAIEKSSEVVERTANKVVDEVSAHIERDMGCKLVLSEELKAKGITTGKFYIENDSVTKKDNKLVIYLITEKAFSGDITFKVAGDDGTELGRATLQLNTKAGSAGYHDIAFDKRTDIENKSIINIY</sequence>
<evidence type="ECO:0000313" key="1">
    <source>
        <dbReference type="EMBL" id="OYQ43815.1"/>
    </source>
</evidence>
<dbReference type="Proteomes" id="UP000216605">
    <property type="component" value="Unassembled WGS sequence"/>
</dbReference>
<name>A0A255ZSG5_9FLAO</name>
<dbReference type="AlphaFoldDB" id="A0A255ZSG5"/>
<evidence type="ECO:0008006" key="3">
    <source>
        <dbReference type="Google" id="ProtNLM"/>
    </source>
</evidence>
<dbReference type="OrthoDB" id="9179901at2"/>
<dbReference type="EMBL" id="NOXV01000167">
    <property type="protein sequence ID" value="OYQ43815.1"/>
    <property type="molecule type" value="Genomic_DNA"/>
</dbReference>
<reference evidence="1 2" key="1">
    <citation type="submission" date="2017-07" db="EMBL/GenBank/DDBJ databases">
        <title>Flavobacterium cyanobacteriorum sp. nov., isolated from cyanobacterial aggregates in a eutrophic lake.</title>
        <authorList>
            <person name="Cai H."/>
        </authorList>
    </citation>
    <scope>NUCLEOTIDE SEQUENCE [LARGE SCALE GENOMIC DNA]</scope>
    <source>
        <strain evidence="1 2">TH021</strain>
    </source>
</reference>